<feature type="compositionally biased region" description="Low complexity" evidence="1">
    <location>
        <begin position="1439"/>
        <end position="1450"/>
    </location>
</feature>
<feature type="compositionally biased region" description="Basic residues" evidence="1">
    <location>
        <begin position="1685"/>
        <end position="1694"/>
    </location>
</feature>
<dbReference type="PANTHER" id="PTHR36812:SF9">
    <property type="entry name" value="MYB-LIKE PROTEIN X ISOFORM X1"/>
    <property type="match status" value="1"/>
</dbReference>
<feature type="compositionally biased region" description="Basic and acidic residues" evidence="1">
    <location>
        <begin position="1080"/>
        <end position="1091"/>
    </location>
</feature>
<feature type="compositionally biased region" description="Acidic residues" evidence="1">
    <location>
        <begin position="1067"/>
        <end position="1079"/>
    </location>
</feature>
<feature type="compositionally biased region" description="Pro residues" evidence="1">
    <location>
        <begin position="393"/>
        <end position="408"/>
    </location>
</feature>
<feature type="domain" description="Telomeric single stranded DNA binding POT1/Cdc13" evidence="2">
    <location>
        <begin position="1727"/>
        <end position="1906"/>
    </location>
</feature>
<reference evidence="3 4" key="1">
    <citation type="journal article" date="2016" name="Genome Biol. Evol.">
        <title>Divergent and convergent evolution of fungal pathogenicity.</title>
        <authorList>
            <person name="Shang Y."/>
            <person name="Xiao G."/>
            <person name="Zheng P."/>
            <person name="Cen K."/>
            <person name="Zhan S."/>
            <person name="Wang C."/>
        </authorList>
    </citation>
    <scope>NUCLEOTIDE SEQUENCE [LARGE SCALE GENOMIC DNA]</scope>
    <source>
        <strain evidence="3 4">RCEF 264</strain>
    </source>
</reference>
<feature type="compositionally biased region" description="Basic and acidic residues" evidence="1">
    <location>
        <begin position="1666"/>
        <end position="1684"/>
    </location>
</feature>
<evidence type="ECO:0000313" key="3">
    <source>
        <dbReference type="EMBL" id="OAA67036.1"/>
    </source>
</evidence>
<feature type="compositionally biased region" description="Low complexity" evidence="1">
    <location>
        <begin position="1466"/>
        <end position="1479"/>
    </location>
</feature>
<feature type="compositionally biased region" description="Low complexity" evidence="1">
    <location>
        <begin position="1238"/>
        <end position="1262"/>
    </location>
</feature>
<feature type="compositionally biased region" description="Low complexity" evidence="1">
    <location>
        <begin position="368"/>
        <end position="392"/>
    </location>
</feature>
<evidence type="ECO:0000259" key="2">
    <source>
        <dbReference type="SMART" id="SM00976"/>
    </source>
</evidence>
<feature type="region of interest" description="Disordered" evidence="1">
    <location>
        <begin position="161"/>
        <end position="222"/>
    </location>
</feature>
<feature type="compositionally biased region" description="Polar residues" evidence="1">
    <location>
        <begin position="1185"/>
        <end position="1202"/>
    </location>
</feature>
<accession>A0A167Z3G4</accession>
<feature type="compositionally biased region" description="Acidic residues" evidence="1">
    <location>
        <begin position="964"/>
        <end position="984"/>
    </location>
</feature>
<dbReference type="EMBL" id="AZHD01000002">
    <property type="protein sequence ID" value="OAA67036.1"/>
    <property type="molecule type" value="Genomic_DNA"/>
</dbReference>
<feature type="compositionally biased region" description="Polar residues" evidence="1">
    <location>
        <begin position="308"/>
        <end position="328"/>
    </location>
</feature>
<feature type="compositionally biased region" description="Polar residues" evidence="1">
    <location>
        <begin position="270"/>
        <end position="279"/>
    </location>
</feature>
<feature type="region of interest" description="Disordered" evidence="1">
    <location>
        <begin position="674"/>
        <end position="1307"/>
    </location>
</feature>
<dbReference type="GO" id="GO:0000781">
    <property type="term" value="C:chromosome, telomeric region"/>
    <property type="evidence" value="ECO:0007669"/>
    <property type="project" value="InterPro"/>
</dbReference>
<feature type="region of interest" description="Disordered" evidence="1">
    <location>
        <begin position="1859"/>
        <end position="1879"/>
    </location>
</feature>
<feature type="region of interest" description="Disordered" evidence="1">
    <location>
        <begin position="569"/>
        <end position="590"/>
    </location>
</feature>
<dbReference type="Proteomes" id="UP000076874">
    <property type="component" value="Unassembled WGS sequence"/>
</dbReference>
<protein>
    <submittedName>
        <fullName evidence="3">Nucleic acid-binding, OB-fold-like protein</fullName>
    </submittedName>
</protein>
<dbReference type="SUPFAM" id="SSF50249">
    <property type="entry name" value="Nucleic acid-binding proteins"/>
    <property type="match status" value="1"/>
</dbReference>
<feature type="compositionally biased region" description="Acidic residues" evidence="1">
    <location>
        <begin position="692"/>
        <end position="742"/>
    </location>
</feature>
<feature type="compositionally biased region" description="Low complexity" evidence="1">
    <location>
        <begin position="621"/>
        <end position="631"/>
    </location>
</feature>
<feature type="compositionally biased region" description="Pro residues" evidence="1">
    <location>
        <begin position="921"/>
        <end position="933"/>
    </location>
</feature>
<feature type="region of interest" description="Disordered" evidence="1">
    <location>
        <begin position="247"/>
        <end position="429"/>
    </location>
</feature>
<gene>
    <name evidence="3" type="ORF">SPI_01612</name>
</gene>
<dbReference type="InterPro" id="IPR012340">
    <property type="entry name" value="NA-bd_OB-fold"/>
</dbReference>
<name>A0A167Z3G4_9HYPO</name>
<feature type="region of interest" description="Disordered" evidence="1">
    <location>
        <begin position="1425"/>
        <end position="1714"/>
    </location>
</feature>
<dbReference type="SMART" id="SM00976">
    <property type="entry name" value="Telo_bind"/>
    <property type="match status" value="1"/>
</dbReference>
<dbReference type="Gene3D" id="2.40.50.140">
    <property type="entry name" value="Nucleic acid-binding proteins"/>
    <property type="match status" value="1"/>
</dbReference>
<feature type="compositionally biased region" description="Acidic residues" evidence="1">
    <location>
        <begin position="831"/>
        <end position="879"/>
    </location>
</feature>
<feature type="compositionally biased region" description="Basic and acidic residues" evidence="1">
    <location>
        <begin position="1008"/>
        <end position="1040"/>
    </location>
</feature>
<evidence type="ECO:0000313" key="4">
    <source>
        <dbReference type="Proteomes" id="UP000076874"/>
    </source>
</evidence>
<feature type="compositionally biased region" description="Basic and acidic residues" evidence="1">
    <location>
        <begin position="1111"/>
        <end position="1134"/>
    </location>
</feature>
<proteinExistence type="predicted"/>
<dbReference type="GO" id="GO:0000723">
    <property type="term" value="P:telomere maintenance"/>
    <property type="evidence" value="ECO:0007669"/>
    <property type="project" value="InterPro"/>
</dbReference>
<sequence>MAVGEEDAGSGDAAPAARLAAATVVPIAQLSPDLTAAAAPGADGGDKPSCAVRGEVTIVWPYNSVSQSLAFLLAESDVRLRRSKGQVRVQLHGPSAAAVAASGLGGGDAVLLGLDGVAWARDESAFGAPGSRVEWQLEYHRTIVLQATIGETQRRQDVYVDQQPDDDAPNGSLVSGKPVQPPSPPENDTERRSEPTPPPPSPPRSDRMRRPTSPPPLLHGEEYASPAFIKRARISFGSLFEPDYDIFEEDGGVRGRGRKRTRFGRPSNAWRYSSQSVSPSRKEEEKDEVRQPEEEEEQEEDERRKTPASKNDQVDRGTNTQEGLVTSKTDAVPPAADVAPTPTPAPRPQTTDNAAQTSDAAVEEKAPEPASVPASVPAQTLPQQLQQQQQKPSSPPVPLHPNDTPTPAPQHDSTENVSAHAAADPAASETRVANPFANAAGHPRRDNPFSSALFGSTASTADHAPFGMPSSSAAAGADAMGFMPDGALFDDQVRFTFGHSATDFARAPPPPSGSHAAEALGEQQHMFSELHTQYQYPEPELQPEHHEFAELPVIHHEAAYGHEMHAYDMPTASQHAPPSGEHDSHSASSNAQDQMLVWPIGSDSLAASHAEGHIAAAPEAATAANTVPEPVSSVQASRDEINEGVFEDDEERTDIPREVDAYGYNDRRYQNEAEEEMVGMVDEPPTPRSLEEIEAISDDEAEEAEPDAEGDVEAAEEVRDEEDELEEEEEEEEKESDEDVDNERENTNEAGDDYDTRNYADIDDDIEGNENAPAQDHAAILGEDDDGENEDDAEEEDEEADELENGEDEDDSARTASNLRYGVARRGYAGSDDEGEEEDDDGGNFDEQEQYDEDEEEDYDEDEDEDAEEGFEEDEDEDDGRLYQHQAFRRPQMYQPSQQQQQPKEAVVIDLLSDSDDDEAPPPPPPAKPQPKPPVKETPVPPPVLPVSVQQAAPRSPSLVPTEEATEEEGEEEEEEEKGEEQEDAAVFPALETDEISETGEAHGQNEPNDRDDVLRRAAKEGKGLEVVADARDEAVDAEKQPSQPQPQQEREPTTESEDALEKELEAELEAEPVAEVDVEPTHKVAEKETEAENEPEPAPESEAAAPPAGEDVHLEKAAPRVDEDVQEEPKIAEEALVVPTVATDAPVSQGEGKAEAEDAAAQSNDEDVVVMVAIPEDPRHEVSKPNQESETTPKPLSSPRQPSEPKPPTAELHENLESPPPSTVNEARSEEEPKLQAAAAAAAAPSVLFSPPRTRSSAARSFSEHRSDGSFAPPLASQATEVATVTDAGDEPGPLPTPIESQNEAARNKPLYQEIASSFEVDLDDQVQSQLLSEIAMSFDVEWATMEGTRAVVNRDRDHVMELDETEDRGETMRTSEDRMLVDNSSQAMFVSRETIANAHADEGDAMDVDGGTDVEMQSFVSEQPTVATEEMSDERQVTTGGRAGTVGTLLPSTEQNEGVEKTAQETAQEAPAEQAPTSATDEKTQRKLRIELSPGAHEHASTDATADNESKYASSLRPTSSRLLRKSTGSHPAEATATAAKRTETDTGAGRSSDKAAMPVPVSDSSILLARASTTRRLKKARRSTSAQPDTTLDEAEGTNDKDVAATPAAAKKTDALPQPPSAPRTRSAAAAAAALAAATAENGPESGDVSVALARSGTKRKAQARDEDKDKDKDKEPEHKPQKQQKLHQKQPRQQQRQATPPASSSLAGVEQALNRARASVPECVPLRTLRQHLGATLDVAVVAANASPTPQRTKTRQFAMAFTATDPSLFDDGHDKDDRLAGAYAASVVEVHLFRAHKDTLPEFGPGDGLLLRRFKVVALANKGFGLESTAESAYAVFRANDGEDGDEAAGAAVAPEHYPPSQSSPPPASASFSSQVQIKGPPVEDMDNEARYVGLLQQWYRLLDDTARARLAAANERFAAVDHAAAAAAMAAKEH</sequence>
<dbReference type="GO" id="GO:0003677">
    <property type="term" value="F:DNA binding"/>
    <property type="evidence" value="ECO:0007669"/>
    <property type="project" value="InterPro"/>
</dbReference>
<dbReference type="InterPro" id="IPR011564">
    <property type="entry name" value="Telomer_end-bd_POT1/Cdc13"/>
</dbReference>
<organism evidence="3 4">
    <name type="scientific">Niveomyces insectorum RCEF 264</name>
    <dbReference type="NCBI Taxonomy" id="1081102"/>
    <lineage>
        <taxon>Eukaryota</taxon>
        <taxon>Fungi</taxon>
        <taxon>Dikarya</taxon>
        <taxon>Ascomycota</taxon>
        <taxon>Pezizomycotina</taxon>
        <taxon>Sordariomycetes</taxon>
        <taxon>Hypocreomycetidae</taxon>
        <taxon>Hypocreales</taxon>
        <taxon>Cordycipitaceae</taxon>
        <taxon>Niveomyces</taxon>
    </lineage>
</organism>
<feature type="region of interest" description="Disordered" evidence="1">
    <location>
        <begin position="621"/>
        <end position="656"/>
    </location>
</feature>
<feature type="compositionally biased region" description="Basic and acidic residues" evidence="1">
    <location>
        <begin position="280"/>
        <end position="292"/>
    </location>
</feature>
<feature type="compositionally biased region" description="Basic residues" evidence="1">
    <location>
        <begin position="1576"/>
        <end position="1585"/>
    </location>
</feature>
<dbReference type="PANTHER" id="PTHR36812">
    <property type="entry name" value="NEUROFILAMENT TRIPLET M PROTEIN-LIKE PROTEIN"/>
    <property type="match status" value="1"/>
</dbReference>
<evidence type="ECO:0000256" key="1">
    <source>
        <dbReference type="SAM" id="MobiDB-lite"/>
    </source>
</evidence>
<feature type="compositionally biased region" description="Basic and acidic residues" evidence="1">
    <location>
        <begin position="1482"/>
        <end position="1503"/>
    </location>
</feature>
<feature type="compositionally biased region" description="Low complexity" evidence="1">
    <location>
        <begin position="329"/>
        <end position="340"/>
    </location>
</feature>
<feature type="compositionally biased region" description="Low complexity" evidence="1">
    <location>
        <begin position="1626"/>
        <end position="1643"/>
    </location>
</feature>
<feature type="compositionally biased region" description="Low complexity" evidence="1">
    <location>
        <begin position="891"/>
        <end position="903"/>
    </location>
</feature>
<feature type="compositionally biased region" description="Low complexity" evidence="1">
    <location>
        <begin position="1101"/>
        <end position="1110"/>
    </location>
</feature>
<keyword evidence="4" id="KW-1185">Reference proteome</keyword>
<dbReference type="OrthoDB" id="5363079at2759"/>
<feature type="compositionally biased region" description="Polar residues" evidence="1">
    <location>
        <begin position="1504"/>
        <end position="1515"/>
    </location>
</feature>
<dbReference type="STRING" id="1081102.A0A167Z3G4"/>
<feature type="compositionally biased region" description="Basic and acidic residues" evidence="1">
    <location>
        <begin position="1049"/>
        <end position="1066"/>
    </location>
</feature>
<comment type="caution">
    <text evidence="3">The sequence shown here is derived from an EMBL/GenBank/DDBJ whole genome shotgun (WGS) entry which is preliminary data.</text>
</comment>
<feature type="compositionally biased region" description="Acidic residues" evidence="1">
    <location>
        <begin position="782"/>
        <end position="811"/>
    </location>
</feature>